<sequence length="114" mass="13146">MTVVRDMGGVMQLKLEFPSLSGEPGAESSAPRVIEVKVVYPKWRAAISWYPGGRKALVEEFFKRFPEPKLWDFDQFLKDVVAEGIRRDRQKIQQSHQLEKLYLVRWTGGVASNH</sequence>
<reference evidence="1 2" key="1">
    <citation type="journal article" date="2015" name="Nature">
        <title>rRNA introns, odd ribosomes, and small enigmatic genomes across a large radiation of phyla.</title>
        <authorList>
            <person name="Brown C.T."/>
            <person name="Hug L.A."/>
            <person name="Thomas B.C."/>
            <person name="Sharon I."/>
            <person name="Castelle C.J."/>
            <person name="Singh A."/>
            <person name="Wilkins M.J."/>
            <person name="Williams K.H."/>
            <person name="Banfield J.F."/>
        </authorList>
    </citation>
    <scope>NUCLEOTIDE SEQUENCE [LARGE SCALE GENOMIC DNA]</scope>
</reference>
<proteinExistence type="predicted"/>
<comment type="caution">
    <text evidence="1">The sequence shown here is derived from an EMBL/GenBank/DDBJ whole genome shotgun (WGS) entry which is preliminary data.</text>
</comment>
<protein>
    <submittedName>
        <fullName evidence="1">Uncharacterized protein</fullName>
    </submittedName>
</protein>
<evidence type="ECO:0000313" key="1">
    <source>
        <dbReference type="EMBL" id="KKU90030.1"/>
    </source>
</evidence>
<evidence type="ECO:0000313" key="2">
    <source>
        <dbReference type="Proteomes" id="UP000034403"/>
    </source>
</evidence>
<dbReference type="Proteomes" id="UP000034403">
    <property type="component" value="Unassembled WGS sequence"/>
</dbReference>
<name>A0A0G1X6K5_9BACT</name>
<organism evidence="1 2">
    <name type="scientific">Candidatus Yanofskybacteria bacterium GW2011_GWA1_48_10</name>
    <dbReference type="NCBI Taxonomy" id="1619022"/>
    <lineage>
        <taxon>Bacteria</taxon>
        <taxon>Candidatus Yanofskyibacteriota</taxon>
    </lineage>
</organism>
<dbReference type="EMBL" id="LCPC01000002">
    <property type="protein sequence ID" value="KKU90030.1"/>
    <property type="molecule type" value="Genomic_DNA"/>
</dbReference>
<gene>
    <name evidence="1" type="ORF">UY20_C0002G0010</name>
</gene>
<dbReference type="AlphaFoldDB" id="A0A0G1X6K5"/>
<accession>A0A0G1X6K5</accession>